<reference evidence="4" key="1">
    <citation type="submission" date="2021-11" db="EMBL/GenBank/DDBJ databases">
        <authorList>
            <person name="Herlambang A."/>
            <person name="Guo Y."/>
            <person name="Takashima Y."/>
            <person name="Nishizawa T."/>
        </authorList>
    </citation>
    <scope>NUCLEOTIDE SEQUENCE</scope>
    <source>
        <strain evidence="4">E1425</strain>
    </source>
</reference>
<evidence type="ECO:0000313" key="4">
    <source>
        <dbReference type="EMBL" id="GJJ78505.1"/>
    </source>
</evidence>
<dbReference type="PROSITE" id="PS51375">
    <property type="entry name" value="PPR"/>
    <property type="match status" value="1"/>
</dbReference>
<dbReference type="InterPro" id="IPR011990">
    <property type="entry name" value="TPR-like_helical_dom_sf"/>
</dbReference>
<dbReference type="OrthoDB" id="185373at2759"/>
<feature type="region of interest" description="Disordered" evidence="3">
    <location>
        <begin position="394"/>
        <end position="428"/>
    </location>
</feature>
<keyword evidence="1" id="KW-0677">Repeat</keyword>
<comment type="caution">
    <text evidence="4">The sequence shown here is derived from an EMBL/GenBank/DDBJ whole genome shotgun (WGS) entry which is preliminary data.</text>
</comment>
<dbReference type="GO" id="GO:0003729">
    <property type="term" value="F:mRNA binding"/>
    <property type="evidence" value="ECO:0007669"/>
    <property type="project" value="TreeGrafter"/>
</dbReference>
<feature type="compositionally biased region" description="Basic and acidic residues" evidence="3">
    <location>
        <begin position="695"/>
        <end position="707"/>
    </location>
</feature>
<dbReference type="Pfam" id="PF13041">
    <property type="entry name" value="PPR_2"/>
    <property type="match status" value="1"/>
</dbReference>
<dbReference type="NCBIfam" id="TIGR00756">
    <property type="entry name" value="PPR"/>
    <property type="match status" value="1"/>
</dbReference>
<evidence type="ECO:0000256" key="1">
    <source>
        <dbReference type="ARBA" id="ARBA00022737"/>
    </source>
</evidence>
<sequence length="847" mass="95524">MSSAVIASTTLDPNRSAKIFARISRLPKWRTLTKPEQPLMPIHSISMPSNSMLLKVCHELHISDGTSARSLELSTKAVDDVTKICKGHYFEIAANDFDFILETIRGYSTSQQQFWESMATLVRYSISHRGLRSGKTLATTINGRHIQVDEFWPQNIADTISSAFWSESSSEFMEQIEQAWDREYSTLCEREYVKARNIQACSADPSSDTAPLALEMEAGATRRAHCSRQHRSSPLDVECLAHVLIDALLLKKHTKRALILYDRLSELGFMMPSRLLASFIRIAVTGMDRYQLERIGKMLLEHERIYTDTTLARHSERCLNRPLLMSSKLMDSFIHGASECELYDIARAVFQKGLQAGKHYRISTYTMVLNTYSVKEFGFDVVAAAETYRKEGLQAKLQGHPRQKSGDFESRSTATANKSNGGRAARGMTPADPAEIDMYISSMESHGAKPSATTLNVLVKLYLEMAQYKVPGAPSWMSAFKRYNPLGLSPDLVTNNTLLAYYEKHKDLDTMRKIYNDMVAKDPIKNVTRPSRSKMGELEILPELEDSRPPADGAWGDGQSPITEQANLQSESLLQDHYNPSQTSELRKVPYVRSNRDIFTYNIMLHALLQHAVETKDLASIGQCFHDMELDGIQADTVTFNTNILYHITRGDLAAALQVFKSMDLTSARNSSPFSKSKPVKSTQSMQPRLHNRDKKLEQTPDSRDDSEAASDAPSRPMPDVVTLTSLISGFGRAKQMDKAAQFFKDMTSRYGLEPNLKTYSTLVAALHRTGDHIAAESLWDIVLKDDANTVRKDRKSDKEDEDFSLPLEKTDMLEQLAESLKRESPLTIMERRQIEARKRMAEISSY</sequence>
<feature type="compositionally biased region" description="Polar residues" evidence="3">
    <location>
        <begin position="411"/>
        <end position="420"/>
    </location>
</feature>
<gene>
    <name evidence="4" type="ORF">EMPS_10864</name>
</gene>
<feature type="region of interest" description="Disordered" evidence="3">
    <location>
        <begin position="668"/>
        <end position="720"/>
    </location>
</feature>
<dbReference type="Proteomes" id="UP000827284">
    <property type="component" value="Unassembled WGS sequence"/>
</dbReference>
<feature type="compositionally biased region" description="Low complexity" evidence="3">
    <location>
        <begin position="671"/>
        <end position="682"/>
    </location>
</feature>
<dbReference type="AlphaFoldDB" id="A0A9P3M1Y3"/>
<proteinExistence type="predicted"/>
<dbReference type="PANTHER" id="PTHR47933:SF11">
    <property type="entry name" value="PENTATRICOPEPTIDE REPEAT-CONTAINING PROTEIN 2"/>
    <property type="match status" value="1"/>
</dbReference>
<protein>
    <recommendedName>
        <fullName evidence="6">Pentacotripeptide-repeat region of PRORP domain-containing protein</fullName>
    </recommendedName>
</protein>
<feature type="repeat" description="PPR" evidence="2">
    <location>
        <begin position="720"/>
        <end position="755"/>
    </location>
</feature>
<keyword evidence="5" id="KW-1185">Reference proteome</keyword>
<dbReference type="InterPro" id="IPR002885">
    <property type="entry name" value="PPR_rpt"/>
</dbReference>
<accession>A0A9P3M1Y3</accession>
<dbReference type="EMBL" id="BQFW01000015">
    <property type="protein sequence ID" value="GJJ78505.1"/>
    <property type="molecule type" value="Genomic_DNA"/>
</dbReference>
<name>A0A9P3M1Y3_9FUNG</name>
<evidence type="ECO:0000256" key="2">
    <source>
        <dbReference type="PROSITE-ProRule" id="PRU00708"/>
    </source>
</evidence>
<evidence type="ECO:0000256" key="3">
    <source>
        <dbReference type="SAM" id="MobiDB-lite"/>
    </source>
</evidence>
<dbReference type="PANTHER" id="PTHR47933">
    <property type="entry name" value="PENTATRICOPEPTIDE REPEAT-CONTAINING PROTEIN 1, MITOCHONDRIAL"/>
    <property type="match status" value="1"/>
</dbReference>
<reference evidence="4" key="2">
    <citation type="journal article" date="2022" name="Microbiol. Resour. Announc.">
        <title>Whole-Genome Sequence of Entomortierella parvispora E1425, a Mucoromycotan Fungus Associated with Burkholderiaceae-Related Endosymbiotic Bacteria.</title>
        <authorList>
            <person name="Herlambang A."/>
            <person name="Guo Y."/>
            <person name="Takashima Y."/>
            <person name="Narisawa K."/>
            <person name="Ohta H."/>
            <person name="Nishizawa T."/>
        </authorList>
    </citation>
    <scope>NUCLEOTIDE SEQUENCE</scope>
    <source>
        <strain evidence="4">E1425</strain>
    </source>
</reference>
<organism evidence="4 5">
    <name type="scientific">Entomortierella parvispora</name>
    <dbReference type="NCBI Taxonomy" id="205924"/>
    <lineage>
        <taxon>Eukaryota</taxon>
        <taxon>Fungi</taxon>
        <taxon>Fungi incertae sedis</taxon>
        <taxon>Mucoromycota</taxon>
        <taxon>Mortierellomycotina</taxon>
        <taxon>Mortierellomycetes</taxon>
        <taxon>Mortierellales</taxon>
        <taxon>Mortierellaceae</taxon>
        <taxon>Entomortierella</taxon>
    </lineage>
</organism>
<dbReference type="InterPro" id="IPR051240">
    <property type="entry name" value="Mito_RNA-Proc/Resp"/>
</dbReference>
<evidence type="ECO:0000313" key="5">
    <source>
        <dbReference type="Proteomes" id="UP000827284"/>
    </source>
</evidence>
<evidence type="ECO:0008006" key="6">
    <source>
        <dbReference type="Google" id="ProtNLM"/>
    </source>
</evidence>
<dbReference type="Gene3D" id="1.25.40.10">
    <property type="entry name" value="Tetratricopeptide repeat domain"/>
    <property type="match status" value="2"/>
</dbReference>
<dbReference type="Pfam" id="PF13812">
    <property type="entry name" value="PPR_3"/>
    <property type="match status" value="1"/>
</dbReference>